<organism evidence="3 4">
    <name type="scientific">Rubroshorea leprosula</name>
    <dbReference type="NCBI Taxonomy" id="152421"/>
    <lineage>
        <taxon>Eukaryota</taxon>
        <taxon>Viridiplantae</taxon>
        <taxon>Streptophyta</taxon>
        <taxon>Embryophyta</taxon>
        <taxon>Tracheophyta</taxon>
        <taxon>Spermatophyta</taxon>
        <taxon>Magnoliopsida</taxon>
        <taxon>eudicotyledons</taxon>
        <taxon>Gunneridae</taxon>
        <taxon>Pentapetalae</taxon>
        <taxon>rosids</taxon>
        <taxon>malvids</taxon>
        <taxon>Malvales</taxon>
        <taxon>Dipterocarpaceae</taxon>
        <taxon>Rubroshorea</taxon>
    </lineage>
</organism>
<dbReference type="Proteomes" id="UP001054252">
    <property type="component" value="Unassembled WGS sequence"/>
</dbReference>
<evidence type="ECO:0000313" key="4">
    <source>
        <dbReference type="Proteomes" id="UP001054252"/>
    </source>
</evidence>
<dbReference type="InterPro" id="IPR016142">
    <property type="entry name" value="Citrate_synth-like_lrg_a-sub"/>
</dbReference>
<dbReference type="Pfam" id="PF00285">
    <property type="entry name" value="Citrate_synt"/>
    <property type="match status" value="1"/>
</dbReference>
<proteinExistence type="inferred from homology"/>
<accession>A0AAV5M3T4</accession>
<dbReference type="PANTHER" id="PTHR11739">
    <property type="entry name" value="CITRATE SYNTHASE"/>
    <property type="match status" value="1"/>
</dbReference>
<dbReference type="SUPFAM" id="SSF48256">
    <property type="entry name" value="Citrate synthase"/>
    <property type="match status" value="1"/>
</dbReference>
<evidence type="ECO:0000256" key="2">
    <source>
        <dbReference type="ARBA" id="ARBA00022679"/>
    </source>
</evidence>
<dbReference type="GO" id="GO:0006099">
    <property type="term" value="P:tricarboxylic acid cycle"/>
    <property type="evidence" value="ECO:0007669"/>
    <property type="project" value="TreeGrafter"/>
</dbReference>
<keyword evidence="4" id="KW-1185">Reference proteome</keyword>
<comment type="similarity">
    <text evidence="1">Belongs to the citrate synthase family.</text>
</comment>
<gene>
    <name evidence="3" type="ORF">SLEP1_g50822</name>
</gene>
<reference evidence="3 4" key="1">
    <citation type="journal article" date="2021" name="Commun. Biol.">
        <title>The genome of Shorea leprosula (Dipterocarpaceae) highlights the ecological relevance of drought in aseasonal tropical rainforests.</title>
        <authorList>
            <person name="Ng K.K.S."/>
            <person name="Kobayashi M.J."/>
            <person name="Fawcett J.A."/>
            <person name="Hatakeyama M."/>
            <person name="Paape T."/>
            <person name="Ng C.H."/>
            <person name="Ang C.C."/>
            <person name="Tnah L.H."/>
            <person name="Lee C.T."/>
            <person name="Nishiyama T."/>
            <person name="Sese J."/>
            <person name="O'Brien M.J."/>
            <person name="Copetti D."/>
            <person name="Mohd Noor M.I."/>
            <person name="Ong R.C."/>
            <person name="Putra M."/>
            <person name="Sireger I.Z."/>
            <person name="Indrioko S."/>
            <person name="Kosugi Y."/>
            <person name="Izuno A."/>
            <person name="Isagi Y."/>
            <person name="Lee S.L."/>
            <person name="Shimizu K.K."/>
        </authorList>
    </citation>
    <scope>NUCLEOTIDE SEQUENCE [LARGE SCALE GENOMIC DNA]</scope>
    <source>
        <strain evidence="3">214</strain>
    </source>
</reference>
<evidence type="ECO:0000313" key="3">
    <source>
        <dbReference type="EMBL" id="GKV43541.1"/>
    </source>
</evidence>
<sequence>MAILAAHLAAPPPSDLSSLPIIEPWCVSAQTAASLGVSLTNIDERTGKKYQVSVSAEGNVKAVALKKVYNDRTEDKGPKMYDPGYLNTAPARSSISYIDGDQGTLRYRCYPIEELAESSTVLEVAYLLIYGNLPSESQLADWEFAVSQHSADIVRSMPDGTHPMRVLVSGMSALPIFQADANPALKMANKGAFIRFEAPDLKPNIVTFSAVPHPDVKPMAYANNFLRLFQ</sequence>
<dbReference type="InterPro" id="IPR036969">
    <property type="entry name" value="Citrate_synthase_sf"/>
</dbReference>
<dbReference type="GO" id="GO:0046912">
    <property type="term" value="F:acyltransferase activity, acyl groups converted into alkyl on transfer"/>
    <property type="evidence" value="ECO:0007669"/>
    <property type="project" value="InterPro"/>
</dbReference>
<keyword evidence="2" id="KW-0808">Transferase</keyword>
<dbReference type="InterPro" id="IPR002020">
    <property type="entry name" value="Citrate_synthase"/>
</dbReference>
<protein>
    <submittedName>
        <fullName evidence="3">Uncharacterized protein</fullName>
    </submittedName>
</protein>
<dbReference type="GO" id="GO:0005975">
    <property type="term" value="P:carbohydrate metabolic process"/>
    <property type="evidence" value="ECO:0007669"/>
    <property type="project" value="TreeGrafter"/>
</dbReference>
<comment type="caution">
    <text evidence="3">The sequence shown here is derived from an EMBL/GenBank/DDBJ whole genome shotgun (WGS) entry which is preliminary data.</text>
</comment>
<dbReference type="EMBL" id="BPVZ01000170">
    <property type="protein sequence ID" value="GKV43541.1"/>
    <property type="molecule type" value="Genomic_DNA"/>
</dbReference>
<dbReference type="Gene3D" id="1.10.580.10">
    <property type="entry name" value="Citrate Synthase, domain 1"/>
    <property type="match status" value="1"/>
</dbReference>
<dbReference type="AlphaFoldDB" id="A0AAV5M3T4"/>
<name>A0AAV5M3T4_9ROSI</name>
<evidence type="ECO:0000256" key="1">
    <source>
        <dbReference type="ARBA" id="ARBA00010566"/>
    </source>
</evidence>
<dbReference type="GO" id="GO:0005759">
    <property type="term" value="C:mitochondrial matrix"/>
    <property type="evidence" value="ECO:0007669"/>
    <property type="project" value="TreeGrafter"/>
</dbReference>
<dbReference type="PANTHER" id="PTHR11739:SF4">
    <property type="entry name" value="CITRATE SYNTHASE, PEROXISOMAL"/>
    <property type="match status" value="1"/>
</dbReference>